<evidence type="ECO:0000313" key="9">
    <source>
        <dbReference type="EMBL" id="PJR13742.1"/>
    </source>
</evidence>
<dbReference type="AlphaFoldDB" id="A0A2J0YZN9"/>
<keyword evidence="2" id="KW-0349">Heme</keyword>
<accession>A0A2J0YZN9</accession>
<comment type="caution">
    <text evidence="9">The sequence shown here is derived from an EMBL/GenBank/DDBJ whole genome shotgun (WGS) entry which is preliminary data.</text>
</comment>
<evidence type="ECO:0000256" key="5">
    <source>
        <dbReference type="ARBA" id="ARBA00023004"/>
    </source>
</evidence>
<dbReference type="Gene3D" id="3.90.480.10">
    <property type="entry name" value="Sulfite Reductase Hemoprotein,Domain 2"/>
    <property type="match status" value="1"/>
</dbReference>
<dbReference type="PANTHER" id="PTHR32439:SF9">
    <property type="entry name" value="BLR3264 PROTEIN"/>
    <property type="match status" value="1"/>
</dbReference>
<name>A0A2J0YZN9_RHIML</name>
<sequence>MKSCAAPRADRSATGASMRRGSCPSLAAPMQTGDGLLVRLRPAGEGLTPAEMRAIAGAAATCGSGIIEVTARGNLQIRGLTPESVAALAEAIGAAEIAIAEGVAIETPPLAGFDPHEVADPRPLARALRMAISGAGEALRLAPKLSIVVDGGGRFHLGSLTADLRVSAFEHEDGVRWLLSLGGTARSAKPVALLESNEIVPIVLEILGDLAALGPATRARDLDADLLRQRAAAGDALPRARGPAISPPPAGIHHFGGAGTVLGVGLAFAQTDAGSLVAFLRQAEELGANEIRLAPPRGLFVLGLSGETAAVVQRLACSHGFLVASDDPRNHIAACAGLACASARMDTKATARLLVESAPDLLDGSVTVHLSGCPKGCARPTASPLTLVGAPSGYALVVNGTASVASSAYRDENGIGSAFGALNALVRENKDAGESALSCLTRLGTARIAAAFEQG</sequence>
<evidence type="ECO:0000256" key="7">
    <source>
        <dbReference type="SAM" id="MobiDB-lite"/>
    </source>
</evidence>
<keyword evidence="1" id="KW-0004">4Fe-4S</keyword>
<gene>
    <name evidence="9" type="primary">cobG</name>
    <name evidence="9" type="ORF">CEJ86_18405</name>
</gene>
<dbReference type="GO" id="GO:0016491">
    <property type="term" value="F:oxidoreductase activity"/>
    <property type="evidence" value="ECO:0007669"/>
    <property type="project" value="UniProtKB-KW"/>
</dbReference>
<dbReference type="PANTHER" id="PTHR32439">
    <property type="entry name" value="FERREDOXIN--NITRITE REDUCTASE, CHLOROPLASTIC"/>
    <property type="match status" value="1"/>
</dbReference>
<keyword evidence="4" id="KW-0560">Oxidoreductase</keyword>
<dbReference type="Proteomes" id="UP000231987">
    <property type="component" value="Unassembled WGS sequence"/>
</dbReference>
<dbReference type="EMBL" id="NJGD01000008">
    <property type="protein sequence ID" value="PJR13742.1"/>
    <property type="molecule type" value="Genomic_DNA"/>
</dbReference>
<evidence type="ECO:0000256" key="3">
    <source>
        <dbReference type="ARBA" id="ARBA00022723"/>
    </source>
</evidence>
<dbReference type="InterPro" id="IPR036136">
    <property type="entry name" value="Nit/Sulf_reduc_fer-like_dom_sf"/>
</dbReference>
<feature type="region of interest" description="Disordered" evidence="7">
    <location>
        <begin position="1"/>
        <end position="27"/>
    </location>
</feature>
<dbReference type="InterPro" id="IPR005117">
    <property type="entry name" value="NiRdtase/SiRdtase_haem-b_fer"/>
</dbReference>
<evidence type="ECO:0000256" key="2">
    <source>
        <dbReference type="ARBA" id="ARBA00022617"/>
    </source>
</evidence>
<dbReference type="Pfam" id="PF03460">
    <property type="entry name" value="NIR_SIR_ferr"/>
    <property type="match status" value="1"/>
</dbReference>
<protein>
    <submittedName>
        <fullName evidence="9">Precorrin-3B synthase</fullName>
    </submittedName>
</protein>
<organism evidence="9 10">
    <name type="scientific">Rhizobium meliloti</name>
    <name type="common">Ensifer meliloti</name>
    <name type="synonym">Sinorhizobium meliloti</name>
    <dbReference type="NCBI Taxonomy" id="382"/>
    <lineage>
        <taxon>Bacteria</taxon>
        <taxon>Pseudomonadati</taxon>
        <taxon>Pseudomonadota</taxon>
        <taxon>Alphaproteobacteria</taxon>
        <taxon>Hyphomicrobiales</taxon>
        <taxon>Rhizobiaceae</taxon>
        <taxon>Sinorhizobium/Ensifer group</taxon>
        <taxon>Sinorhizobium</taxon>
    </lineage>
</organism>
<dbReference type="GO" id="GO:0046872">
    <property type="term" value="F:metal ion binding"/>
    <property type="evidence" value="ECO:0007669"/>
    <property type="project" value="UniProtKB-KW"/>
</dbReference>
<dbReference type="SUPFAM" id="SSF56014">
    <property type="entry name" value="Nitrite and sulphite reductase 4Fe-4S domain-like"/>
    <property type="match status" value="2"/>
</dbReference>
<evidence type="ECO:0000313" key="10">
    <source>
        <dbReference type="Proteomes" id="UP000231987"/>
    </source>
</evidence>
<feature type="domain" description="Nitrite/Sulfite reductase ferredoxin-like" evidence="8">
    <location>
        <begin position="29"/>
        <end position="94"/>
    </location>
</feature>
<dbReference type="RefSeq" id="WP_100672851.1">
    <property type="nucleotide sequence ID" value="NZ_NJGD01000008.1"/>
</dbReference>
<dbReference type="GO" id="GO:0051539">
    <property type="term" value="F:4 iron, 4 sulfur cluster binding"/>
    <property type="evidence" value="ECO:0007669"/>
    <property type="project" value="UniProtKB-KW"/>
</dbReference>
<evidence type="ECO:0000256" key="4">
    <source>
        <dbReference type="ARBA" id="ARBA00023002"/>
    </source>
</evidence>
<dbReference type="InterPro" id="IPR045854">
    <property type="entry name" value="NO2/SO3_Rdtase_4Fe4S_sf"/>
</dbReference>
<dbReference type="Gene3D" id="3.30.413.10">
    <property type="entry name" value="Sulfite Reductase Hemoprotein, domain 1"/>
    <property type="match status" value="2"/>
</dbReference>
<keyword evidence="6" id="KW-0411">Iron-sulfur</keyword>
<reference evidence="9 10" key="1">
    <citation type="submission" date="2017-06" db="EMBL/GenBank/DDBJ databases">
        <title>Ensifer strains isolated from leguminous trees and herbs display diverse denitrification phenotypes with some acting as strong N2O sinks.</title>
        <authorList>
            <person name="Woliy K."/>
            <person name="Mania D."/>
            <person name="Bakken L.R."/>
            <person name="Frostegard A."/>
        </authorList>
    </citation>
    <scope>NUCLEOTIDE SEQUENCE [LARGE SCALE GENOMIC DNA]</scope>
    <source>
        <strain evidence="9 10">AC50a</strain>
    </source>
</reference>
<dbReference type="InterPro" id="IPR012798">
    <property type="entry name" value="Cbl_synth_CobG-like"/>
</dbReference>
<proteinExistence type="predicted"/>
<evidence type="ECO:0000259" key="8">
    <source>
        <dbReference type="Pfam" id="PF03460"/>
    </source>
</evidence>
<dbReference type="NCBIfam" id="TIGR02435">
    <property type="entry name" value="CobG"/>
    <property type="match status" value="1"/>
</dbReference>
<dbReference type="SUPFAM" id="SSF55124">
    <property type="entry name" value="Nitrite/Sulfite reductase N-terminal domain-like"/>
    <property type="match status" value="2"/>
</dbReference>
<keyword evidence="3" id="KW-0479">Metal-binding</keyword>
<evidence type="ECO:0000256" key="6">
    <source>
        <dbReference type="ARBA" id="ARBA00023014"/>
    </source>
</evidence>
<keyword evidence="5" id="KW-0408">Iron</keyword>
<evidence type="ECO:0000256" key="1">
    <source>
        <dbReference type="ARBA" id="ARBA00022485"/>
    </source>
</evidence>
<dbReference type="InterPro" id="IPR051329">
    <property type="entry name" value="NIR_SIR_4Fe-4S"/>
</dbReference>